<dbReference type="GO" id="GO:0043565">
    <property type="term" value="F:sequence-specific DNA binding"/>
    <property type="evidence" value="ECO:0007669"/>
    <property type="project" value="InterPro"/>
</dbReference>
<evidence type="ECO:0000256" key="2">
    <source>
        <dbReference type="ARBA" id="ARBA00022840"/>
    </source>
</evidence>
<dbReference type="InterPro" id="IPR001789">
    <property type="entry name" value="Sig_transdc_resp-reg_receiver"/>
</dbReference>
<evidence type="ECO:0000256" key="3">
    <source>
        <dbReference type="ARBA" id="ARBA00023015"/>
    </source>
</evidence>
<evidence type="ECO:0000313" key="13">
    <source>
        <dbReference type="Proteomes" id="UP000183868"/>
    </source>
</evidence>
<dbReference type="PANTHER" id="PTHR32071">
    <property type="entry name" value="TRANSCRIPTIONAL REGULATORY PROTEIN"/>
    <property type="match status" value="1"/>
</dbReference>
<keyword evidence="7" id="KW-0597">Phosphoprotein</keyword>
<dbReference type="PROSITE" id="PS00688">
    <property type="entry name" value="SIGMA54_INTERACT_3"/>
    <property type="match status" value="1"/>
</dbReference>
<protein>
    <submittedName>
        <fullName evidence="11">Two component, sigma54 specific, transcriptional regulator, Fis family</fullName>
    </submittedName>
</protein>
<dbReference type="SMART" id="SM00448">
    <property type="entry name" value="REC"/>
    <property type="match status" value="1"/>
</dbReference>
<dbReference type="PANTHER" id="PTHR32071:SF57">
    <property type="entry name" value="C4-DICARBOXYLATE TRANSPORT TRANSCRIPTIONAL REGULATORY PROTEIN DCTD"/>
    <property type="match status" value="1"/>
</dbReference>
<evidence type="ECO:0000259" key="9">
    <source>
        <dbReference type="PROSITE" id="PS50110"/>
    </source>
</evidence>
<reference evidence="10 13" key="2">
    <citation type="submission" date="2016-11" db="EMBL/GenBank/DDBJ databases">
        <title>Genomic analysis of Caldithrix abyssi and proposal of a novel bacterial phylum Caldithrichaeota.</title>
        <authorList>
            <person name="Kublanov I."/>
            <person name="Sigalova O."/>
            <person name="Gavrilov S."/>
            <person name="Lebedinsky A."/>
            <person name="Ivanova N."/>
            <person name="Daum C."/>
            <person name="Reddy T."/>
            <person name="Klenk H.P."/>
            <person name="Goker M."/>
            <person name="Reva O."/>
            <person name="Miroshnichenko M."/>
            <person name="Kyprides N."/>
            <person name="Woyke T."/>
            <person name="Gelfand M."/>
        </authorList>
    </citation>
    <scope>NUCLEOTIDE SEQUENCE [LARGE SCALE GENOMIC DNA]</scope>
    <source>
        <strain evidence="10 13">LF13</strain>
    </source>
</reference>
<keyword evidence="1" id="KW-0547">Nucleotide-binding</keyword>
<dbReference type="InterPro" id="IPR058031">
    <property type="entry name" value="AAA_lid_NorR"/>
</dbReference>
<dbReference type="InterPro" id="IPR025943">
    <property type="entry name" value="Sigma_54_int_dom_ATP-bd_2"/>
</dbReference>
<sequence length="445" mass="50501">MYRILIVDDDEYFLQSLKNLLVYKKYEVETCANPIMALDYLKKSTYHLAFLDVKMPGIDGLELLENIRGFNKDISVIMVSGQSTISIAVEAIKKGAFDFIEKPVDPEKLQITLKNALERQILYEEKSRLMAEIKSRYKIIGCSKAIDNVINTIEQVAALNAKVLITGETGTGKELVARAIHLTSNRSSGPFIKLNCAAIPTHLLESELFGHKKGAFTGATYEQLGKFQAANGGTLFLDEIGDMDLTLQAKLLHVLQDNEFMMVGSNKYVKVDIRIIAATNQNLFQLIKEGKFREDLYHRLNVFNIKIPPLRERPEDIEPLARHFLREFADTYNKKIIDFTPQALDELKRYSWPGNVRELRNVIEKTVVFARGSLIGLEELQQQMSSPQPVKDVLFSGSLKEELENCERKIIMKVLDQTNGKINEAAKILGINRTSLYKKKKRLGI</sequence>
<keyword evidence="2" id="KW-0067">ATP-binding</keyword>
<name>H1XSW1_CALAY</name>
<evidence type="ECO:0000259" key="8">
    <source>
        <dbReference type="PROSITE" id="PS50045"/>
    </source>
</evidence>
<evidence type="ECO:0000256" key="4">
    <source>
        <dbReference type="ARBA" id="ARBA00023125"/>
    </source>
</evidence>
<dbReference type="Pfam" id="PF00158">
    <property type="entry name" value="Sigma54_activat"/>
    <property type="match status" value="1"/>
</dbReference>
<evidence type="ECO:0000256" key="1">
    <source>
        <dbReference type="ARBA" id="ARBA00022741"/>
    </source>
</evidence>
<dbReference type="PROSITE" id="PS00676">
    <property type="entry name" value="SIGMA54_INTERACT_2"/>
    <property type="match status" value="1"/>
</dbReference>
<dbReference type="RefSeq" id="WP_006927290.1">
    <property type="nucleotide sequence ID" value="NZ_CM001402.1"/>
</dbReference>
<dbReference type="eggNOG" id="COG2204">
    <property type="taxonomic scope" value="Bacteria"/>
</dbReference>
<feature type="domain" description="Response regulatory" evidence="9">
    <location>
        <begin position="3"/>
        <end position="117"/>
    </location>
</feature>
<dbReference type="Pfam" id="PF25601">
    <property type="entry name" value="AAA_lid_14"/>
    <property type="match status" value="1"/>
</dbReference>
<keyword evidence="12" id="KW-1185">Reference proteome</keyword>
<evidence type="ECO:0000256" key="7">
    <source>
        <dbReference type="PROSITE-ProRule" id="PRU00169"/>
    </source>
</evidence>
<dbReference type="InterPro" id="IPR002197">
    <property type="entry name" value="HTH_Fis"/>
</dbReference>
<dbReference type="Pfam" id="PF02954">
    <property type="entry name" value="HTH_8"/>
    <property type="match status" value="1"/>
</dbReference>
<dbReference type="SUPFAM" id="SSF52540">
    <property type="entry name" value="P-loop containing nucleoside triphosphate hydrolases"/>
    <property type="match status" value="1"/>
</dbReference>
<dbReference type="InterPro" id="IPR011006">
    <property type="entry name" value="CheY-like_superfamily"/>
</dbReference>
<dbReference type="Gene3D" id="1.10.8.60">
    <property type="match status" value="1"/>
</dbReference>
<dbReference type="OrthoDB" id="9810703at2"/>
<evidence type="ECO:0000313" key="11">
    <source>
        <dbReference type="EMBL" id="EHO40338.1"/>
    </source>
</evidence>
<dbReference type="STRING" id="880073.Cabys_3543"/>
<dbReference type="PRINTS" id="PR01590">
    <property type="entry name" value="HTHFIS"/>
</dbReference>
<dbReference type="FunFam" id="1.10.8.60:FF:000014">
    <property type="entry name" value="DNA-binding transcriptional regulator NtrC"/>
    <property type="match status" value="1"/>
</dbReference>
<evidence type="ECO:0000313" key="10">
    <source>
        <dbReference type="EMBL" id="APF20289.1"/>
    </source>
</evidence>
<dbReference type="PROSITE" id="PS50045">
    <property type="entry name" value="SIGMA54_INTERACT_4"/>
    <property type="match status" value="1"/>
</dbReference>
<dbReference type="InterPro" id="IPR002078">
    <property type="entry name" value="Sigma_54_int"/>
</dbReference>
<gene>
    <name evidence="10" type="ORF">Cabys_3543</name>
    <name evidence="11" type="ORF">Calab_0698</name>
</gene>
<dbReference type="GO" id="GO:0005524">
    <property type="term" value="F:ATP binding"/>
    <property type="evidence" value="ECO:0007669"/>
    <property type="project" value="UniProtKB-KW"/>
</dbReference>
<dbReference type="InterPro" id="IPR009057">
    <property type="entry name" value="Homeodomain-like_sf"/>
</dbReference>
<evidence type="ECO:0000256" key="5">
    <source>
        <dbReference type="ARBA" id="ARBA00023159"/>
    </source>
</evidence>
<dbReference type="InterPro" id="IPR003593">
    <property type="entry name" value="AAA+_ATPase"/>
</dbReference>
<dbReference type="InParanoid" id="H1XSW1"/>
<dbReference type="InterPro" id="IPR025662">
    <property type="entry name" value="Sigma_54_int_dom_ATP-bd_1"/>
</dbReference>
<dbReference type="SUPFAM" id="SSF52172">
    <property type="entry name" value="CheY-like"/>
    <property type="match status" value="1"/>
</dbReference>
<dbReference type="CDD" id="cd00009">
    <property type="entry name" value="AAA"/>
    <property type="match status" value="1"/>
</dbReference>
<feature type="domain" description="Sigma-54 factor interaction" evidence="8">
    <location>
        <begin position="139"/>
        <end position="368"/>
    </location>
</feature>
<dbReference type="PROSITE" id="PS50110">
    <property type="entry name" value="RESPONSE_REGULATORY"/>
    <property type="match status" value="1"/>
</dbReference>
<organism evidence="11 12">
    <name type="scientific">Caldithrix abyssi DSM 13497</name>
    <dbReference type="NCBI Taxonomy" id="880073"/>
    <lineage>
        <taxon>Bacteria</taxon>
        <taxon>Pseudomonadati</taxon>
        <taxon>Calditrichota</taxon>
        <taxon>Calditrichia</taxon>
        <taxon>Calditrichales</taxon>
        <taxon>Calditrichaceae</taxon>
        <taxon>Caldithrix</taxon>
    </lineage>
</organism>
<dbReference type="AlphaFoldDB" id="H1XSW1"/>
<dbReference type="InterPro" id="IPR027417">
    <property type="entry name" value="P-loop_NTPase"/>
</dbReference>
<evidence type="ECO:0000256" key="6">
    <source>
        <dbReference type="ARBA" id="ARBA00023163"/>
    </source>
</evidence>
<dbReference type="HOGENOM" id="CLU_000445_0_6_0"/>
<dbReference type="Gene3D" id="3.40.50.2300">
    <property type="match status" value="1"/>
</dbReference>
<keyword evidence="5" id="KW-0010">Activator</keyword>
<dbReference type="Gene3D" id="1.10.10.60">
    <property type="entry name" value="Homeodomain-like"/>
    <property type="match status" value="1"/>
</dbReference>
<keyword evidence="6" id="KW-0804">Transcription</keyword>
<accession>H1XSW1</accession>
<dbReference type="InterPro" id="IPR025944">
    <property type="entry name" value="Sigma_54_int_dom_CS"/>
</dbReference>
<keyword evidence="4" id="KW-0238">DNA-binding</keyword>
<dbReference type="SMART" id="SM00382">
    <property type="entry name" value="AAA"/>
    <property type="match status" value="1"/>
</dbReference>
<dbReference type="SUPFAM" id="SSF46689">
    <property type="entry name" value="Homeodomain-like"/>
    <property type="match status" value="1"/>
</dbReference>
<feature type="modified residue" description="4-aspartylphosphate" evidence="7">
    <location>
        <position position="52"/>
    </location>
</feature>
<dbReference type="Proteomes" id="UP000004671">
    <property type="component" value="Chromosome"/>
</dbReference>
<dbReference type="Proteomes" id="UP000183868">
    <property type="component" value="Chromosome"/>
</dbReference>
<reference evidence="11 12" key="1">
    <citation type="submission" date="2011-09" db="EMBL/GenBank/DDBJ databases">
        <title>The permanent draft genome of Caldithrix abyssi DSM 13497.</title>
        <authorList>
            <consortium name="US DOE Joint Genome Institute (JGI-PGF)"/>
            <person name="Lucas S."/>
            <person name="Han J."/>
            <person name="Lapidus A."/>
            <person name="Bruce D."/>
            <person name="Goodwin L."/>
            <person name="Pitluck S."/>
            <person name="Peters L."/>
            <person name="Kyrpides N."/>
            <person name="Mavromatis K."/>
            <person name="Ivanova N."/>
            <person name="Mikhailova N."/>
            <person name="Chertkov O."/>
            <person name="Detter J.C."/>
            <person name="Tapia R."/>
            <person name="Han C."/>
            <person name="Land M."/>
            <person name="Hauser L."/>
            <person name="Markowitz V."/>
            <person name="Cheng J.-F."/>
            <person name="Hugenholtz P."/>
            <person name="Woyke T."/>
            <person name="Wu D."/>
            <person name="Spring S."/>
            <person name="Brambilla E."/>
            <person name="Klenk H.-P."/>
            <person name="Eisen J.A."/>
        </authorList>
    </citation>
    <scope>NUCLEOTIDE SEQUENCE [LARGE SCALE GENOMIC DNA]</scope>
    <source>
        <strain evidence="11 12">DSM 13497</strain>
    </source>
</reference>
<keyword evidence="3" id="KW-0805">Transcription regulation</keyword>
<dbReference type="FunFam" id="3.40.50.300:FF:000006">
    <property type="entry name" value="DNA-binding transcriptional regulator NtrC"/>
    <property type="match status" value="1"/>
</dbReference>
<dbReference type="GO" id="GO:0000160">
    <property type="term" value="P:phosphorelay signal transduction system"/>
    <property type="evidence" value="ECO:0007669"/>
    <property type="project" value="InterPro"/>
</dbReference>
<dbReference type="PaxDb" id="880073-Calab_0698"/>
<dbReference type="EMBL" id="CP018099">
    <property type="protein sequence ID" value="APF20289.1"/>
    <property type="molecule type" value="Genomic_DNA"/>
</dbReference>
<dbReference type="EMBL" id="CM001402">
    <property type="protein sequence ID" value="EHO40338.1"/>
    <property type="molecule type" value="Genomic_DNA"/>
</dbReference>
<evidence type="ECO:0000313" key="12">
    <source>
        <dbReference type="Proteomes" id="UP000004671"/>
    </source>
</evidence>
<dbReference type="PROSITE" id="PS00675">
    <property type="entry name" value="SIGMA54_INTERACT_1"/>
    <property type="match status" value="1"/>
</dbReference>
<dbReference type="KEGG" id="caby:Cabys_3543"/>
<dbReference type="Gene3D" id="3.40.50.300">
    <property type="entry name" value="P-loop containing nucleotide triphosphate hydrolases"/>
    <property type="match status" value="1"/>
</dbReference>
<dbReference type="Pfam" id="PF00072">
    <property type="entry name" value="Response_reg"/>
    <property type="match status" value="1"/>
</dbReference>
<dbReference type="GO" id="GO:0006355">
    <property type="term" value="P:regulation of DNA-templated transcription"/>
    <property type="evidence" value="ECO:0007669"/>
    <property type="project" value="InterPro"/>
</dbReference>
<proteinExistence type="predicted"/>